<evidence type="ECO:0000313" key="1">
    <source>
        <dbReference type="EMBL" id="CAB4190683.1"/>
    </source>
</evidence>
<organism evidence="1">
    <name type="scientific">uncultured Caudovirales phage</name>
    <dbReference type="NCBI Taxonomy" id="2100421"/>
    <lineage>
        <taxon>Viruses</taxon>
        <taxon>Duplodnaviria</taxon>
        <taxon>Heunggongvirae</taxon>
        <taxon>Uroviricota</taxon>
        <taxon>Caudoviricetes</taxon>
        <taxon>Peduoviridae</taxon>
        <taxon>Maltschvirus</taxon>
        <taxon>Maltschvirus maltsch</taxon>
    </lineage>
</organism>
<proteinExistence type="predicted"/>
<sequence length="123" mass="12788">MRFLLSLVLALSIVPAAACTPKNVTVAPDAQQAFKTLQVVKVVNDVTTGVIAANAAGQLSDQAAAQVLNVNKQVLDVIQADKVTGVSKALVIVQNARQALPPNLVSLLSGYMQKLIDGLKGTL</sequence>
<dbReference type="EMBL" id="LR797148">
    <property type="protein sequence ID" value="CAB4190683.1"/>
    <property type="molecule type" value="Genomic_DNA"/>
</dbReference>
<gene>
    <name evidence="1" type="ORF">UFOVP1196_89</name>
</gene>
<reference evidence="1" key="1">
    <citation type="submission" date="2020-05" db="EMBL/GenBank/DDBJ databases">
        <authorList>
            <person name="Chiriac C."/>
            <person name="Salcher M."/>
            <person name="Ghai R."/>
            <person name="Kavagutti S V."/>
        </authorList>
    </citation>
    <scope>NUCLEOTIDE SEQUENCE</scope>
</reference>
<protein>
    <submittedName>
        <fullName evidence="1">Uncharacterized protein</fullName>
    </submittedName>
</protein>
<name>A0A6J5R1U7_9CAUD</name>
<accession>A0A6J5R1U7</accession>